<evidence type="ECO:0000259" key="6">
    <source>
        <dbReference type="Pfam" id="PF01243"/>
    </source>
</evidence>
<dbReference type="NCBIfam" id="TIGR00558">
    <property type="entry name" value="pdxH"/>
    <property type="match status" value="1"/>
</dbReference>
<feature type="domain" description="Pyridoxine 5'-phosphate oxidase dimerisation C-terminal" evidence="7">
    <location>
        <begin position="187"/>
        <end position="234"/>
    </location>
</feature>
<comment type="similarity">
    <text evidence="1 5">Belongs to the pyridoxamine 5'-phosphate oxidase family.</text>
</comment>
<comment type="pathway">
    <text evidence="5">Cofactor metabolism; pyridoxal 5'-phosphate salvage; pyridoxal 5'-phosphate from pyridoxine 5'-phosphate: step 1/1.</text>
</comment>
<comment type="cofactor">
    <cofactor evidence="5">
        <name>FMN</name>
        <dbReference type="ChEBI" id="CHEBI:58210"/>
    </cofactor>
    <text evidence="5">Binds 1 FMN per subunit.</text>
</comment>
<dbReference type="InterPro" id="IPR011576">
    <property type="entry name" value="Pyridox_Oxase_N"/>
</dbReference>
<feature type="binding site" evidence="5">
    <location>
        <position position="138"/>
    </location>
    <ligand>
        <name>substrate</name>
    </ligand>
</feature>
<accession>A0ABP9J7I5</accession>
<feature type="domain" description="Pyridoxamine 5'-phosphate oxidase N-terminal" evidence="6">
    <location>
        <begin position="51"/>
        <end position="168"/>
    </location>
</feature>
<dbReference type="PANTHER" id="PTHR10851:SF0">
    <property type="entry name" value="PYRIDOXINE-5'-PHOSPHATE OXIDASE"/>
    <property type="match status" value="1"/>
</dbReference>
<gene>
    <name evidence="5 8" type="primary">pdxH</name>
    <name evidence="8" type="ORF">GCM10023258_10920</name>
</gene>
<evidence type="ECO:0000259" key="7">
    <source>
        <dbReference type="Pfam" id="PF10590"/>
    </source>
</evidence>
<feature type="binding site" evidence="5">
    <location>
        <position position="142"/>
    </location>
    <ligand>
        <name>substrate</name>
    </ligand>
</feature>
<sequence length="234" mass="26148">MDTSPSAGLAAVRRVDYRGDGLVESDLAASPFLQAQAWIDAALAAADERDDVPEPTAISVATVDESGAPDVRTVLMRFFDERGPGFVTNLESAKSRELQADPRVAAALTWPAIYRAIRFRGRAELVGRDEVEAYFDSRPYGSRLSAWASDQSRPAADRAELERRWQEALERFPDTGSDHDVPVPDFWGGWRVVCDEVEFWAGRSNRLHDRIVFRRTGEGTLADPDAWTRQRLQP</sequence>
<feature type="binding site" evidence="5">
    <location>
        <position position="210"/>
    </location>
    <ligand>
        <name>FMN</name>
        <dbReference type="ChEBI" id="CHEBI:58210"/>
    </ligand>
</feature>
<feature type="binding site" evidence="5">
    <location>
        <position position="200"/>
    </location>
    <ligand>
        <name>FMN</name>
        <dbReference type="ChEBI" id="CHEBI:58210"/>
    </ligand>
</feature>
<dbReference type="InterPro" id="IPR012349">
    <property type="entry name" value="Split_barrel_FMN-bd"/>
</dbReference>
<comment type="catalytic activity">
    <reaction evidence="5">
        <text>pyridoxamine 5'-phosphate + O2 + H2O = pyridoxal 5'-phosphate + H2O2 + NH4(+)</text>
        <dbReference type="Rhea" id="RHEA:15817"/>
        <dbReference type="ChEBI" id="CHEBI:15377"/>
        <dbReference type="ChEBI" id="CHEBI:15379"/>
        <dbReference type="ChEBI" id="CHEBI:16240"/>
        <dbReference type="ChEBI" id="CHEBI:28938"/>
        <dbReference type="ChEBI" id="CHEBI:58451"/>
        <dbReference type="ChEBI" id="CHEBI:597326"/>
        <dbReference type="EC" id="1.4.3.5"/>
    </reaction>
</comment>
<keyword evidence="4 5" id="KW-0560">Oxidoreductase</keyword>
<dbReference type="PROSITE" id="PS01064">
    <property type="entry name" value="PYRIDOX_OXIDASE"/>
    <property type="match status" value="1"/>
</dbReference>
<dbReference type="PANTHER" id="PTHR10851">
    <property type="entry name" value="PYRIDOXINE-5-PHOSPHATE OXIDASE"/>
    <property type="match status" value="1"/>
</dbReference>
<dbReference type="SUPFAM" id="SSF50475">
    <property type="entry name" value="FMN-binding split barrel"/>
    <property type="match status" value="1"/>
</dbReference>
<dbReference type="HAMAP" id="MF_01629">
    <property type="entry name" value="PdxH"/>
    <property type="match status" value="1"/>
</dbReference>
<proteinExistence type="inferred from homology"/>
<dbReference type="Pfam" id="PF01243">
    <property type="entry name" value="PNPOx_N"/>
    <property type="match status" value="1"/>
</dbReference>
<evidence type="ECO:0000313" key="9">
    <source>
        <dbReference type="Proteomes" id="UP001500427"/>
    </source>
</evidence>
<dbReference type="InterPro" id="IPR019740">
    <property type="entry name" value="Pyridox_Oxase_CS"/>
</dbReference>
<comment type="pathway">
    <text evidence="5">Cofactor metabolism; pyridoxal 5'-phosphate salvage; pyridoxal 5'-phosphate from pyridoxamine 5'-phosphate: step 1/1.</text>
</comment>
<dbReference type="Gene3D" id="2.30.110.10">
    <property type="entry name" value="Electron Transport, Fmn-binding Protein, Chain A"/>
    <property type="match status" value="1"/>
</dbReference>
<evidence type="ECO:0000256" key="3">
    <source>
        <dbReference type="ARBA" id="ARBA00022643"/>
    </source>
</evidence>
<dbReference type="NCBIfam" id="NF004231">
    <property type="entry name" value="PRK05679.1"/>
    <property type="match status" value="1"/>
</dbReference>
<comment type="function">
    <text evidence="5">Catalyzes the oxidation of either pyridoxine 5'-phosphate (PNP) or pyridoxamine 5'-phosphate (PMP) into pyridoxal 5'-phosphate (PLP).</text>
</comment>
<dbReference type="PIRSF" id="PIRSF000190">
    <property type="entry name" value="Pyd_amn-ph_oxd"/>
    <property type="match status" value="1"/>
</dbReference>
<evidence type="ECO:0000256" key="4">
    <source>
        <dbReference type="ARBA" id="ARBA00023002"/>
    </source>
</evidence>
<evidence type="ECO:0000313" key="8">
    <source>
        <dbReference type="EMBL" id="GAA5021497.1"/>
    </source>
</evidence>
<reference evidence="9" key="1">
    <citation type="journal article" date="2019" name="Int. J. Syst. Evol. Microbiol.">
        <title>The Global Catalogue of Microorganisms (GCM) 10K type strain sequencing project: providing services to taxonomists for standard genome sequencing and annotation.</title>
        <authorList>
            <consortium name="The Broad Institute Genomics Platform"/>
            <consortium name="The Broad Institute Genome Sequencing Center for Infectious Disease"/>
            <person name="Wu L."/>
            <person name="Ma J."/>
        </authorList>
    </citation>
    <scope>NUCLEOTIDE SEQUENCE [LARGE SCALE GENOMIC DNA]</scope>
    <source>
        <strain evidence="9">JCM 17687</strain>
    </source>
</reference>
<feature type="binding site" evidence="5">
    <location>
        <begin position="72"/>
        <end position="77"/>
    </location>
    <ligand>
        <name>FMN</name>
        <dbReference type="ChEBI" id="CHEBI:58210"/>
    </ligand>
</feature>
<feature type="binding site" evidence="5">
    <location>
        <position position="77"/>
    </location>
    <ligand>
        <name>substrate</name>
    </ligand>
</feature>
<keyword evidence="9" id="KW-1185">Reference proteome</keyword>
<comment type="subunit">
    <text evidence="5">Homodimer.</text>
</comment>
<evidence type="ECO:0000256" key="5">
    <source>
        <dbReference type="HAMAP-Rule" id="MF_01629"/>
    </source>
</evidence>
<comment type="catalytic activity">
    <reaction evidence="5">
        <text>pyridoxine 5'-phosphate + O2 = pyridoxal 5'-phosphate + H2O2</text>
        <dbReference type="Rhea" id="RHEA:15149"/>
        <dbReference type="ChEBI" id="CHEBI:15379"/>
        <dbReference type="ChEBI" id="CHEBI:16240"/>
        <dbReference type="ChEBI" id="CHEBI:58589"/>
        <dbReference type="ChEBI" id="CHEBI:597326"/>
        <dbReference type="EC" id="1.4.3.5"/>
    </reaction>
</comment>
<dbReference type="Proteomes" id="UP001500427">
    <property type="component" value="Unassembled WGS sequence"/>
</dbReference>
<organism evidence="8 9">
    <name type="scientific">Terrabacter aeriphilus</name>
    <dbReference type="NCBI Taxonomy" id="515662"/>
    <lineage>
        <taxon>Bacteria</taxon>
        <taxon>Bacillati</taxon>
        <taxon>Actinomycetota</taxon>
        <taxon>Actinomycetes</taxon>
        <taxon>Micrococcales</taxon>
        <taxon>Intrasporangiaceae</taxon>
        <taxon>Terrabacter</taxon>
    </lineage>
</organism>
<evidence type="ECO:0000256" key="2">
    <source>
        <dbReference type="ARBA" id="ARBA00022630"/>
    </source>
</evidence>
<name>A0ABP9J7I5_9MICO</name>
<keyword evidence="5" id="KW-0664">Pyridoxine biosynthesis</keyword>
<dbReference type="InterPro" id="IPR000659">
    <property type="entry name" value="Pyridox_Oxase"/>
</dbReference>
<dbReference type="EC" id="1.4.3.5" evidence="5"/>
<keyword evidence="3 5" id="KW-0288">FMN</keyword>
<comment type="caution">
    <text evidence="5">Lacks conserved residue(s) required for the propagation of feature annotation.</text>
</comment>
<protein>
    <recommendedName>
        <fullName evidence="5">Pyridoxine/pyridoxamine 5'-phosphate oxidase</fullName>
        <ecNumber evidence="5">1.4.3.5</ecNumber>
    </recommendedName>
    <alternativeName>
        <fullName evidence="5">PNP/PMP oxidase</fullName>
        <shortName evidence="5">PNPOx</shortName>
    </alternativeName>
    <alternativeName>
        <fullName evidence="5">Pyridoxal 5'-phosphate synthase</fullName>
    </alternativeName>
</protein>
<evidence type="ECO:0000256" key="1">
    <source>
        <dbReference type="ARBA" id="ARBA00007301"/>
    </source>
</evidence>
<dbReference type="RefSeq" id="WP_345506438.1">
    <property type="nucleotide sequence ID" value="NZ_BAABIW010000009.1"/>
</dbReference>
<comment type="caution">
    <text evidence="8">The sequence shown here is derived from an EMBL/GenBank/DDBJ whole genome shotgun (WGS) entry which is preliminary data.</text>
</comment>
<feature type="binding site" evidence="5">
    <location>
        <position position="94"/>
    </location>
    <ligand>
        <name>FMN</name>
        <dbReference type="ChEBI" id="CHEBI:58210"/>
    </ligand>
</feature>
<dbReference type="EMBL" id="BAABIW010000009">
    <property type="protein sequence ID" value="GAA5021497.1"/>
    <property type="molecule type" value="Genomic_DNA"/>
</dbReference>
<keyword evidence="2 5" id="KW-0285">Flavoprotein</keyword>
<feature type="binding site" evidence="5">
    <location>
        <position position="134"/>
    </location>
    <ligand>
        <name>substrate</name>
    </ligand>
</feature>
<feature type="binding site" evidence="5">
    <location>
        <begin position="206"/>
        <end position="208"/>
    </location>
    <ligand>
        <name>substrate</name>
    </ligand>
</feature>
<dbReference type="InterPro" id="IPR019576">
    <property type="entry name" value="Pyridoxamine_oxidase_dimer_C"/>
</dbReference>
<dbReference type="Pfam" id="PF10590">
    <property type="entry name" value="PNP_phzG_C"/>
    <property type="match status" value="1"/>
</dbReference>
<feature type="binding site" evidence="5">
    <location>
        <begin position="151"/>
        <end position="152"/>
    </location>
    <ligand>
        <name>FMN</name>
        <dbReference type="ChEBI" id="CHEBI:58210"/>
    </ligand>
</feature>